<evidence type="ECO:0000256" key="1">
    <source>
        <dbReference type="ARBA" id="ARBA00004245"/>
    </source>
</evidence>
<keyword evidence="10" id="KW-1185">Reference proteome</keyword>
<feature type="region of interest" description="Disordered" evidence="7">
    <location>
        <begin position="97"/>
        <end position="155"/>
    </location>
</feature>
<feature type="compositionally biased region" description="Polar residues" evidence="7">
    <location>
        <begin position="1162"/>
        <end position="1172"/>
    </location>
</feature>
<evidence type="ECO:0000313" key="9">
    <source>
        <dbReference type="EMBL" id="VUZ53148.1"/>
    </source>
</evidence>
<feature type="compositionally biased region" description="Polar residues" evidence="7">
    <location>
        <begin position="118"/>
        <end position="146"/>
    </location>
</feature>
<gene>
    <name evidence="9" type="ORF">WMSIL1_LOCUS11466</name>
</gene>
<evidence type="ECO:0000256" key="5">
    <source>
        <dbReference type="ARBA" id="ARBA00023212"/>
    </source>
</evidence>
<feature type="region of interest" description="Disordered" evidence="7">
    <location>
        <begin position="58"/>
        <end position="83"/>
    </location>
</feature>
<proteinExistence type="inferred from homology"/>
<reference evidence="9 10" key="1">
    <citation type="submission" date="2019-07" db="EMBL/GenBank/DDBJ databases">
        <authorList>
            <person name="Jastrzebski P J."/>
            <person name="Paukszto L."/>
            <person name="Jastrzebski P J."/>
        </authorList>
    </citation>
    <scope>NUCLEOTIDE SEQUENCE [LARGE SCALE GENOMIC DNA]</scope>
    <source>
        <strain evidence="9 10">WMS-il1</strain>
    </source>
</reference>
<feature type="coiled-coil region" evidence="6">
    <location>
        <begin position="1411"/>
        <end position="1466"/>
    </location>
</feature>
<name>A0A564Z2L9_HYMDI</name>
<protein>
    <recommendedName>
        <fullName evidence="8">Transforming acidic coiled-coil-containing protein C-terminal domain-containing protein</fullName>
    </recommendedName>
</protein>
<dbReference type="Proteomes" id="UP000321570">
    <property type="component" value="Unassembled WGS sequence"/>
</dbReference>
<feature type="domain" description="Transforming acidic coiled-coil-containing protein C-terminal" evidence="8">
    <location>
        <begin position="1280"/>
        <end position="1470"/>
    </location>
</feature>
<evidence type="ECO:0000256" key="7">
    <source>
        <dbReference type="SAM" id="MobiDB-lite"/>
    </source>
</evidence>
<feature type="region of interest" description="Disordered" evidence="7">
    <location>
        <begin position="19"/>
        <end position="42"/>
    </location>
</feature>
<evidence type="ECO:0000259" key="8">
    <source>
        <dbReference type="Pfam" id="PF05010"/>
    </source>
</evidence>
<comment type="subcellular location">
    <subcellularLocation>
        <location evidence="1">Cytoplasm</location>
        <location evidence="1">Cytoskeleton</location>
    </subcellularLocation>
</comment>
<dbReference type="GO" id="GO:0005856">
    <property type="term" value="C:cytoskeleton"/>
    <property type="evidence" value="ECO:0007669"/>
    <property type="project" value="UniProtKB-SubCell"/>
</dbReference>
<dbReference type="Pfam" id="PF05010">
    <property type="entry name" value="TACC_C"/>
    <property type="match status" value="1"/>
</dbReference>
<sequence>MGDTPKRTRMSLREIDRLLTDSPMPTSHRVGGVAGATPRPLPAVTITDEDLALLDETEMEEQPSSSPAVLRTTAKDETTKRTTPITTSRIAEVFSAEQAVTAPSNPMVAGTSDKQTERTPSTNADRMSISGSNYSPPLCSPNKSTEQQSNNRRSSLSQLAYGWSTMMGHPIAGSVAEELAAQQHPAPVFSPLLAQSSKLVTDMVSSLLSPWSTASRRLKEQAGFDSSCFAEETSSVMGNDDGEEPVLGDRSCEESLINAFGKIVVADGYSSEREEVFFSPTRERQSTDSKRESFIRRSVNVTLKSSLMEDTCCDATFMSETSHYSDATSALPSPLQIFKPSDQQQVSYSSLDKPVQKGDACLSLEEFKGEYIEVPATDIDLTPIGGVSRRTLLKEKENEGTSLDYQQYRAFLASPLTPAEPIEEYEKVLCHAKEMNVSNVQKNLVEEMSFVSPRRAVKSETSRHFYSSISGQQPQVILMDLDKEPDHPGVSITGETMTKDEILGVSKLELIIPEFQLVDTTGYASLHMPGTEFPCTHAANEEQIVCEEPDKYFQKESPGNVSKDVRKNFVEQPEGDNIRASEDLELIFPEDGEFLEDIQKNSVEQSEPCLLAEEEVIKHNLFSPPLSAVRVSPLPAAVISEQPEQSSRNELLESVVPDVPEYIPVKVPDHHEPYFVEGLSETDIPSIHDVILCDQQKDHELSLPISAQPKETAYIQQHEPRLEPSERPEFCVSQTSPEAKILPIPDVVSGEIQLEVFERSEVPKFPVSAVSADLQVVSELQQSCIFRDSSKIGGSQISVELQGDICLSQKLPEDEVPSFSAITFGPIHTEASEQLKSTNTLISTVPEDSQIPSELQEHSVSNDISGVGFSKVDVQTEVSYQTHDLLKSRFSTVPAELSEHVCNVSMVGGSTHPSIVGEYIQMKTSEHSQNLSEPRVSIVPRSIAEDIPRASHDLPKANILVDAVITDEPLTVVYEQPKWGSLNETVSVVLSLPEDVPMEVKLAEETIAQNNSAMEFDQEASEHSIVIEDSDSAPVSERTQVTESQNSSLCSPEKQIDNMADVTTTSVSKTPKSIAEPVRIPTSLHPSMMSMIEDDSNRSRCSLKRTPSQCSSFRRDSTDNSTSIRKSLSLEEEADCRSIGASLNRTTGRRRTITLEKPSPHLQASLSRSGQIEATPPIIRRSGVPGIKCSSKIASDDLTDPDDKKRRSSPTQKCLLIHEGDVNQVSSAVGSIELGQEDKENIAPEGQNIVTNHRTTQHLLMPSATAEARRTPSKVAIASQQQQSEIEGPVEEEKARLHEQVQALREKRDVLRLILAKYQSTFEETLDNQSRIHFATSSAGAQADQEAHDARRQAATLHNAVLESQRRQERMREEIERRRINQDKIIKRTESLKEKYLRLLEKGQTYQKYCLNKIQKAVEHLEMTKTELDKELSRLRVQFKQLELKLRSLEANLEQKGKENEELTKICDNLLKGVL</sequence>
<evidence type="ECO:0000256" key="4">
    <source>
        <dbReference type="ARBA" id="ARBA00023054"/>
    </source>
</evidence>
<keyword evidence="4 6" id="KW-0175">Coiled coil</keyword>
<accession>A0A564Z2L9</accession>
<keyword evidence="5" id="KW-0206">Cytoskeleton</keyword>
<evidence type="ECO:0000313" key="10">
    <source>
        <dbReference type="Proteomes" id="UP000321570"/>
    </source>
</evidence>
<evidence type="ECO:0000256" key="6">
    <source>
        <dbReference type="SAM" id="Coils"/>
    </source>
</evidence>
<organism evidence="9 10">
    <name type="scientific">Hymenolepis diminuta</name>
    <name type="common">Rat tapeworm</name>
    <dbReference type="NCBI Taxonomy" id="6216"/>
    <lineage>
        <taxon>Eukaryota</taxon>
        <taxon>Metazoa</taxon>
        <taxon>Spiralia</taxon>
        <taxon>Lophotrochozoa</taxon>
        <taxon>Platyhelminthes</taxon>
        <taxon>Cestoda</taxon>
        <taxon>Eucestoda</taxon>
        <taxon>Cyclophyllidea</taxon>
        <taxon>Hymenolepididae</taxon>
        <taxon>Hymenolepis</taxon>
    </lineage>
</organism>
<comment type="similarity">
    <text evidence="2">Belongs to the TACC family.</text>
</comment>
<keyword evidence="3" id="KW-0963">Cytoplasm</keyword>
<feature type="region of interest" description="Disordered" evidence="7">
    <location>
        <begin position="1157"/>
        <end position="1211"/>
    </location>
</feature>
<dbReference type="Gene3D" id="1.20.5.1700">
    <property type="match status" value="1"/>
</dbReference>
<dbReference type="EMBL" id="CABIJS010000544">
    <property type="protein sequence ID" value="VUZ53148.1"/>
    <property type="molecule type" value="Genomic_DNA"/>
</dbReference>
<dbReference type="InterPro" id="IPR007707">
    <property type="entry name" value="TACC_C"/>
</dbReference>
<evidence type="ECO:0000256" key="3">
    <source>
        <dbReference type="ARBA" id="ARBA00022490"/>
    </source>
</evidence>
<evidence type="ECO:0000256" key="2">
    <source>
        <dbReference type="ARBA" id="ARBA00009423"/>
    </source>
</evidence>
<feature type="region of interest" description="Disordered" evidence="7">
    <location>
        <begin position="1094"/>
        <end position="1131"/>
    </location>
</feature>